<keyword evidence="1" id="KW-0472">Membrane</keyword>
<evidence type="ECO:0000259" key="2">
    <source>
        <dbReference type="Pfam" id="PF04892"/>
    </source>
</evidence>
<gene>
    <name evidence="3" type="ORF">LA20249_03445</name>
</gene>
<dbReference type="STRING" id="1423720.FC67_GL002221"/>
<feature type="transmembrane region" description="Helical" evidence="1">
    <location>
        <begin position="36"/>
        <end position="60"/>
    </location>
</feature>
<dbReference type="OrthoDB" id="2319376at2"/>
<dbReference type="Pfam" id="PF04892">
    <property type="entry name" value="VanZ"/>
    <property type="match status" value="1"/>
</dbReference>
<keyword evidence="1" id="KW-1133">Transmembrane helix</keyword>
<feature type="transmembrane region" description="Helical" evidence="1">
    <location>
        <begin position="6"/>
        <end position="24"/>
    </location>
</feature>
<name>A0A2K9HG06_9LACO</name>
<accession>A0A2K9HG06</accession>
<feature type="transmembrane region" description="Helical" evidence="1">
    <location>
        <begin position="139"/>
        <end position="159"/>
    </location>
</feature>
<keyword evidence="1" id="KW-0812">Transmembrane</keyword>
<dbReference type="InterPro" id="IPR053150">
    <property type="entry name" value="Teicoplanin_resist-assoc"/>
</dbReference>
<evidence type="ECO:0000313" key="4">
    <source>
        <dbReference type="Proteomes" id="UP000234653"/>
    </source>
</evidence>
<feature type="transmembrane region" description="Helical" evidence="1">
    <location>
        <begin position="105"/>
        <end position="124"/>
    </location>
</feature>
<dbReference type="KEGG" id="lali:LA20249_03445"/>
<organism evidence="3 4">
    <name type="scientific">Companilactobacillus alimentarius DSM 20249</name>
    <dbReference type="NCBI Taxonomy" id="1423720"/>
    <lineage>
        <taxon>Bacteria</taxon>
        <taxon>Bacillati</taxon>
        <taxon>Bacillota</taxon>
        <taxon>Bacilli</taxon>
        <taxon>Lactobacillales</taxon>
        <taxon>Lactobacillaceae</taxon>
        <taxon>Companilactobacillus</taxon>
    </lineage>
</organism>
<keyword evidence="4" id="KW-1185">Reference proteome</keyword>
<dbReference type="PANTHER" id="PTHR36834">
    <property type="entry name" value="MEMBRANE PROTEIN-RELATED"/>
    <property type="match status" value="1"/>
</dbReference>
<evidence type="ECO:0000313" key="3">
    <source>
        <dbReference type="EMBL" id="AUI71308.1"/>
    </source>
</evidence>
<dbReference type="AlphaFoldDB" id="A0A2K9HG06"/>
<protein>
    <recommendedName>
        <fullName evidence="2">VanZ-like domain-containing protein</fullName>
    </recommendedName>
</protein>
<feature type="domain" description="VanZ-like" evidence="2">
    <location>
        <begin position="37"/>
        <end position="155"/>
    </location>
</feature>
<proteinExistence type="predicted"/>
<dbReference type="EMBL" id="CP018867">
    <property type="protein sequence ID" value="AUI71308.1"/>
    <property type="molecule type" value="Genomic_DNA"/>
</dbReference>
<dbReference type="PANTHER" id="PTHR36834:SF2">
    <property type="entry name" value="MEMBRANE PROTEIN"/>
    <property type="match status" value="1"/>
</dbReference>
<dbReference type="RefSeq" id="WP_057740360.1">
    <property type="nucleotide sequence ID" value="NZ_AZDQ01000045.1"/>
</dbReference>
<reference evidence="3 4" key="1">
    <citation type="submission" date="2016-12" db="EMBL/GenBank/DDBJ databases">
        <title>The whole genome sequencing and assembly of Lactobacillus alimentarius DSM 20249T strain.</title>
        <authorList>
            <person name="Lee Y.-J."/>
            <person name="Yi H."/>
            <person name="Bahn Y.-S."/>
            <person name="Kim J.F."/>
            <person name="Lee D.-W."/>
        </authorList>
    </citation>
    <scope>NUCLEOTIDE SEQUENCE [LARGE SCALE GENOMIC DNA]</scope>
    <source>
        <strain evidence="3 4">DSM 20249</strain>
    </source>
</reference>
<evidence type="ECO:0000256" key="1">
    <source>
        <dbReference type="SAM" id="Phobius"/>
    </source>
</evidence>
<dbReference type="Proteomes" id="UP000234653">
    <property type="component" value="Chromosome"/>
</dbReference>
<sequence>MRWIPALFIVLLVGVSGLDIAINFKKIQHPRFMILSWLYTMCLLAVLFMPIASNGLVIHLTTPRVGRVNLQELQLTNLEFVENIIMTVPLGVIIKKYFSKLPLTLIAILGIILSGSFETVQYVLSHLFLINRTSDINDVISNTLGIVIGAILMLLYRYFKTKGEN</sequence>
<dbReference type="InterPro" id="IPR006976">
    <property type="entry name" value="VanZ-like"/>
</dbReference>